<dbReference type="Gene3D" id="3.60.15.10">
    <property type="entry name" value="Ribonuclease Z/Hydroxyacylglutathione hydrolase-like"/>
    <property type="match status" value="1"/>
</dbReference>
<feature type="domain" description="Metallo-beta-lactamase" evidence="1">
    <location>
        <begin position="41"/>
        <end position="182"/>
    </location>
</feature>
<evidence type="ECO:0000313" key="2">
    <source>
        <dbReference type="EMBL" id="SVD45043.1"/>
    </source>
</evidence>
<dbReference type="AlphaFoldDB" id="A0A382VEW7"/>
<dbReference type="InterPro" id="IPR036866">
    <property type="entry name" value="RibonucZ/Hydroxyglut_hydro"/>
</dbReference>
<dbReference type="SUPFAM" id="SSF56281">
    <property type="entry name" value="Metallo-hydrolase/oxidoreductase"/>
    <property type="match status" value="1"/>
</dbReference>
<name>A0A382VEW7_9ZZZZ</name>
<dbReference type="Pfam" id="PF00753">
    <property type="entry name" value="Lactamase_B"/>
    <property type="match status" value="1"/>
</dbReference>
<accession>A0A382VEW7</accession>
<gene>
    <name evidence="2" type="ORF">METZ01_LOCUS397897</name>
</gene>
<dbReference type="EMBL" id="UINC01151436">
    <property type="protein sequence ID" value="SVD45043.1"/>
    <property type="molecule type" value="Genomic_DNA"/>
</dbReference>
<protein>
    <recommendedName>
        <fullName evidence="1">Metallo-beta-lactamase domain-containing protein</fullName>
    </recommendedName>
</protein>
<organism evidence="2">
    <name type="scientific">marine metagenome</name>
    <dbReference type="NCBI Taxonomy" id="408172"/>
    <lineage>
        <taxon>unclassified sequences</taxon>
        <taxon>metagenomes</taxon>
        <taxon>ecological metagenomes</taxon>
    </lineage>
</organism>
<dbReference type="InterPro" id="IPR001279">
    <property type="entry name" value="Metallo-B-lactamas"/>
</dbReference>
<feature type="non-terminal residue" evidence="2">
    <location>
        <position position="184"/>
    </location>
</feature>
<evidence type="ECO:0000259" key="1">
    <source>
        <dbReference type="Pfam" id="PF00753"/>
    </source>
</evidence>
<reference evidence="2" key="1">
    <citation type="submission" date="2018-05" db="EMBL/GenBank/DDBJ databases">
        <authorList>
            <person name="Lanie J.A."/>
            <person name="Ng W.-L."/>
            <person name="Kazmierczak K.M."/>
            <person name="Andrzejewski T.M."/>
            <person name="Davidsen T.M."/>
            <person name="Wayne K.J."/>
            <person name="Tettelin H."/>
            <person name="Glass J.I."/>
            <person name="Rusch D."/>
            <person name="Podicherti R."/>
            <person name="Tsui H.-C.T."/>
            <person name="Winkler M.E."/>
        </authorList>
    </citation>
    <scope>NUCLEOTIDE SEQUENCE</scope>
</reference>
<proteinExistence type="predicted"/>
<sequence>MKATLLTLSAWLSLSLFADDKIGVVQKVAPNVYFHQGDLDKGHCNQGWIVFKDYVLVVDGNFPSGVEVVLPKIKAKADKPIKFVVDTHHHGDHAYGNMAWFEIGAIPVASNGALEEMKKYETGFYGRHPIGRWEWSAKQRPGVKASQLLPPMITFDRKLVFEDGNMRVECLYLGNAHTHGDVFV</sequence>